<comment type="caution">
    <text evidence="3">The sequence shown here is derived from an EMBL/GenBank/DDBJ whole genome shotgun (WGS) entry which is preliminary data.</text>
</comment>
<feature type="region of interest" description="Disordered" evidence="1">
    <location>
        <begin position="141"/>
        <end position="162"/>
    </location>
</feature>
<name>A0A848K9L7_9NOCA</name>
<feature type="region of interest" description="Disordered" evidence="1">
    <location>
        <begin position="1"/>
        <end position="43"/>
    </location>
</feature>
<dbReference type="AlphaFoldDB" id="A0A848K9L7"/>
<gene>
    <name evidence="3" type="ORF">FGL95_04745</name>
</gene>
<feature type="compositionally biased region" description="Gly residues" evidence="1">
    <location>
        <begin position="150"/>
        <end position="162"/>
    </location>
</feature>
<feature type="transmembrane region" description="Helical" evidence="2">
    <location>
        <begin position="50"/>
        <end position="70"/>
    </location>
</feature>
<keyword evidence="4" id="KW-1185">Reference proteome</keyword>
<dbReference type="EMBL" id="VCQU01000001">
    <property type="protein sequence ID" value="NMN94346.1"/>
    <property type="molecule type" value="Genomic_DNA"/>
</dbReference>
<accession>A0A848K9L7</accession>
<evidence type="ECO:0000256" key="1">
    <source>
        <dbReference type="SAM" id="MobiDB-lite"/>
    </source>
</evidence>
<feature type="compositionally biased region" description="Basic and acidic residues" evidence="1">
    <location>
        <begin position="18"/>
        <end position="41"/>
    </location>
</feature>
<evidence type="ECO:0000313" key="3">
    <source>
        <dbReference type="EMBL" id="NMN94346.1"/>
    </source>
</evidence>
<reference evidence="3 4" key="1">
    <citation type="submission" date="2019-05" db="EMBL/GenBank/DDBJ databases">
        <authorList>
            <person name="Lee S.D."/>
        </authorList>
    </citation>
    <scope>NUCLEOTIDE SEQUENCE [LARGE SCALE GENOMIC DNA]</scope>
    <source>
        <strain evidence="3 4">YC2-7</strain>
    </source>
</reference>
<keyword evidence="2" id="KW-0472">Membrane</keyword>
<keyword evidence="2" id="KW-1133">Transmembrane helix</keyword>
<organism evidence="3 4">
    <name type="scientific">Antrihabitans stalactiti</name>
    <dbReference type="NCBI Taxonomy" id="2584121"/>
    <lineage>
        <taxon>Bacteria</taxon>
        <taxon>Bacillati</taxon>
        <taxon>Actinomycetota</taxon>
        <taxon>Actinomycetes</taxon>
        <taxon>Mycobacteriales</taxon>
        <taxon>Nocardiaceae</taxon>
        <taxon>Antrihabitans</taxon>
    </lineage>
</organism>
<protein>
    <submittedName>
        <fullName evidence="3">Uncharacterized protein</fullName>
    </submittedName>
</protein>
<evidence type="ECO:0000256" key="2">
    <source>
        <dbReference type="SAM" id="Phobius"/>
    </source>
</evidence>
<sequence>MRRQDPGTTRPRPPTVAEARERDKAARRAAEAAHQAELDAQKRKKTKRRLIGAGAVVGVVGVVALGYWAFSSDDVTARCVEVEDGKEIVVPDSNCSGSPNSSGIFIYSGRQYRYYYGGSGDIGQKISNASTVKPKGATITTKSGTTVQRGGLGSKIGGSSGS</sequence>
<dbReference type="Proteomes" id="UP000535543">
    <property type="component" value="Unassembled WGS sequence"/>
</dbReference>
<proteinExistence type="predicted"/>
<keyword evidence="2" id="KW-0812">Transmembrane</keyword>
<evidence type="ECO:0000313" key="4">
    <source>
        <dbReference type="Proteomes" id="UP000535543"/>
    </source>
</evidence>
<reference evidence="3 4" key="2">
    <citation type="submission" date="2020-06" db="EMBL/GenBank/DDBJ databases">
        <title>Antribacter stalactiti gen. nov., sp. nov., a new member of the family Nacardiaceae isolated from a cave.</title>
        <authorList>
            <person name="Kim I.S."/>
        </authorList>
    </citation>
    <scope>NUCLEOTIDE SEQUENCE [LARGE SCALE GENOMIC DNA]</scope>
    <source>
        <strain evidence="3 4">YC2-7</strain>
    </source>
</reference>